<name>A0A4P8IIN2_9FIRM</name>
<protein>
    <recommendedName>
        <fullName evidence="1">HTH cro/C1-type domain-containing protein</fullName>
    </recommendedName>
</protein>
<feature type="domain" description="HTH cro/C1-type" evidence="1">
    <location>
        <begin position="8"/>
        <end position="63"/>
    </location>
</feature>
<proteinExistence type="predicted"/>
<organism evidence="2 3">
    <name type="scientific">Anaerostipes rhamnosivorans</name>
    <dbReference type="NCBI Taxonomy" id="1229621"/>
    <lineage>
        <taxon>Bacteria</taxon>
        <taxon>Bacillati</taxon>
        <taxon>Bacillota</taxon>
        <taxon>Clostridia</taxon>
        <taxon>Lachnospirales</taxon>
        <taxon>Lachnospiraceae</taxon>
        <taxon>Anaerostipes</taxon>
    </lineage>
</organism>
<dbReference type="OrthoDB" id="2050816at2"/>
<reference evidence="2 3" key="1">
    <citation type="submission" date="2019-05" db="EMBL/GenBank/DDBJ databases">
        <title>Complete genome sequencing of Anaerostipes rhamnosivorans.</title>
        <authorList>
            <person name="Bui T.P.N."/>
            <person name="de Vos W.M."/>
        </authorList>
    </citation>
    <scope>NUCLEOTIDE SEQUENCE [LARGE SCALE GENOMIC DNA]</scope>
    <source>
        <strain evidence="2 3">1y2</strain>
    </source>
</reference>
<dbReference type="CDD" id="cd00093">
    <property type="entry name" value="HTH_XRE"/>
    <property type="match status" value="1"/>
</dbReference>
<evidence type="ECO:0000313" key="3">
    <source>
        <dbReference type="Proteomes" id="UP000298653"/>
    </source>
</evidence>
<sequence>MSLFSEKLSYYIKKSRLTLLYLSSVSNFDVSYISKIKKGERLPRKKEHLVSLINALRLSPSEKEDLWDAYKISLIGEDQFLQYQAVKKFLSSISGFNGDYAICKFQHSPLTNSVYYGKTDVNHIVKAVLESETSKENGFIRIVAQPDYQFLMDVLVSVSLSCPQMEITQIICLQTGSEADKLVYNVESLRSMYPLLSYSDSYCAKYYYDDVPAHINHMNVMPFFVLTSSYTVSLSADYTLADISSDANRQALYTSIFQQMLSCTDNLICRDKDCSFLPKNPVEYTSSETPDLAVLSAVPFLLPFYSERALKEMVRKDIYDFESTTEAVLRYAQGIRKIMQASSKFLCFFTEEGFEEFLQSGYLPGLSKDLFNPLRTGDTIYALKQFCSKQELRHQTPLLLKPNCITLSSNFRLFSDTCSNALVFRTAKPFLLEEHSLAVSIRDFFKHVIESEEVYSASETLKYIQKQILSLERQ</sequence>
<keyword evidence="3" id="KW-1185">Reference proteome</keyword>
<evidence type="ECO:0000259" key="1">
    <source>
        <dbReference type="PROSITE" id="PS50943"/>
    </source>
</evidence>
<evidence type="ECO:0000313" key="2">
    <source>
        <dbReference type="EMBL" id="QCP36931.1"/>
    </source>
</evidence>
<dbReference type="EMBL" id="CP040058">
    <property type="protein sequence ID" value="QCP36931.1"/>
    <property type="molecule type" value="Genomic_DNA"/>
</dbReference>
<accession>A0A4P8IIN2</accession>
<dbReference type="KEGG" id="arf:AR1Y2_3477"/>
<dbReference type="RefSeq" id="WP_137330084.1">
    <property type="nucleotide sequence ID" value="NZ_CP040058.1"/>
</dbReference>
<dbReference type="AlphaFoldDB" id="A0A4P8IIN2"/>
<dbReference type="Proteomes" id="UP000298653">
    <property type="component" value="Chromosome"/>
</dbReference>
<gene>
    <name evidence="2" type="ORF">AR1Y2_3477</name>
</gene>
<dbReference type="InterPro" id="IPR001387">
    <property type="entry name" value="Cro/C1-type_HTH"/>
</dbReference>
<dbReference type="PROSITE" id="PS50943">
    <property type="entry name" value="HTH_CROC1"/>
    <property type="match status" value="1"/>
</dbReference>